<dbReference type="Gene3D" id="3.40.190.10">
    <property type="entry name" value="Periplasmic binding protein-like II"/>
    <property type="match status" value="1"/>
</dbReference>
<dbReference type="SUPFAM" id="SSF53850">
    <property type="entry name" value="Periplasmic binding protein-like II"/>
    <property type="match status" value="1"/>
</dbReference>
<dbReference type="Proteomes" id="UP000005808">
    <property type="component" value="Unassembled WGS sequence"/>
</dbReference>
<dbReference type="AlphaFoldDB" id="H1S775"/>
<dbReference type="OrthoDB" id="8968781at2"/>
<gene>
    <name evidence="3" type="ORF">OR16_18891</name>
</gene>
<sequence length="327" mass="34490">MRHTLACLAAAAALVPCLLSSAVAADWPDPSKPVQIIVPAPGGGGTADTLARVLAEQLHKQLHATVIIESRGGANGNIGVGMAAGAVPDGYKFLFSWAGTLAVNPSLYAKLPFDSQKSFTPVALVADVPNILVVNKSLPVKNLSEFIAFAKANPDKLNYGSTGNGSSMHVAGELFMRETGTRLIHVPYSSPGQATTNLLADDIQAMFQLVPGILGQIKSGKVRALAVMSNQRSPALPDVPTTAELGHPKLMSSTWFAMLAPRNTPEPIVMHMNAALNEVLRDPEVIRKFTEMGATPLGGTPQQLSAHLAAELVKWRTVVSQASIKIQ</sequence>
<reference evidence="3 4" key="1">
    <citation type="journal article" date="2012" name="J. Bacteriol.">
        <title>De Novo Genome Project of Cupriavidus basilensis OR16.</title>
        <authorList>
            <person name="Cserhati M."/>
            <person name="Kriszt B."/>
            <person name="Szoboszlay S."/>
            <person name="Toth A."/>
            <person name="Szabo I."/>
            <person name="Tancsics A."/>
            <person name="Nagy I."/>
            <person name="Horvath B."/>
            <person name="Nagy I."/>
            <person name="Kukolya J."/>
        </authorList>
    </citation>
    <scope>NUCLEOTIDE SEQUENCE [LARGE SCALE GENOMIC DNA]</scope>
    <source>
        <strain evidence="3 4">OR16</strain>
    </source>
</reference>
<comment type="caution">
    <text evidence="3">The sequence shown here is derived from an EMBL/GenBank/DDBJ whole genome shotgun (WGS) entry which is preliminary data.</text>
</comment>
<dbReference type="InterPro" id="IPR042100">
    <property type="entry name" value="Bug_dom1"/>
</dbReference>
<evidence type="ECO:0000256" key="2">
    <source>
        <dbReference type="SAM" id="SignalP"/>
    </source>
</evidence>
<dbReference type="Pfam" id="PF03401">
    <property type="entry name" value="TctC"/>
    <property type="match status" value="1"/>
</dbReference>
<accession>H1S775</accession>
<dbReference type="PANTHER" id="PTHR42928">
    <property type="entry name" value="TRICARBOXYLATE-BINDING PROTEIN"/>
    <property type="match status" value="1"/>
</dbReference>
<organism evidence="3 4">
    <name type="scientific">Cupriavidus basilensis OR16</name>
    <dbReference type="NCBI Taxonomy" id="1127483"/>
    <lineage>
        <taxon>Bacteria</taxon>
        <taxon>Pseudomonadati</taxon>
        <taxon>Pseudomonadota</taxon>
        <taxon>Betaproteobacteria</taxon>
        <taxon>Burkholderiales</taxon>
        <taxon>Burkholderiaceae</taxon>
        <taxon>Cupriavidus</taxon>
    </lineage>
</organism>
<dbReference type="PATRIC" id="fig|1127483.3.peg.3785"/>
<evidence type="ECO:0000256" key="1">
    <source>
        <dbReference type="ARBA" id="ARBA00006987"/>
    </source>
</evidence>
<dbReference type="PIRSF" id="PIRSF017082">
    <property type="entry name" value="YflP"/>
    <property type="match status" value="1"/>
</dbReference>
<feature type="chain" id="PRO_5003554258" description="Extra-cytoplasmic solute receptor" evidence="2">
    <location>
        <begin position="25"/>
        <end position="327"/>
    </location>
</feature>
<protein>
    <recommendedName>
        <fullName evidence="5">Extra-cytoplasmic solute receptor</fullName>
    </recommendedName>
</protein>
<dbReference type="EMBL" id="AHJE01000045">
    <property type="protein sequence ID" value="EHP41600.1"/>
    <property type="molecule type" value="Genomic_DNA"/>
</dbReference>
<dbReference type="PANTHER" id="PTHR42928:SF5">
    <property type="entry name" value="BLR1237 PROTEIN"/>
    <property type="match status" value="1"/>
</dbReference>
<dbReference type="InterPro" id="IPR005064">
    <property type="entry name" value="BUG"/>
</dbReference>
<keyword evidence="2" id="KW-0732">Signal</keyword>
<proteinExistence type="inferred from homology"/>
<dbReference type="Gene3D" id="3.40.190.150">
    <property type="entry name" value="Bordetella uptake gene, domain 1"/>
    <property type="match status" value="1"/>
</dbReference>
<name>H1S775_9BURK</name>
<evidence type="ECO:0008006" key="5">
    <source>
        <dbReference type="Google" id="ProtNLM"/>
    </source>
</evidence>
<comment type="similarity">
    <text evidence="1">Belongs to the UPF0065 (bug) family.</text>
</comment>
<evidence type="ECO:0000313" key="3">
    <source>
        <dbReference type="EMBL" id="EHP41600.1"/>
    </source>
</evidence>
<evidence type="ECO:0000313" key="4">
    <source>
        <dbReference type="Proteomes" id="UP000005808"/>
    </source>
</evidence>
<dbReference type="CDD" id="cd07012">
    <property type="entry name" value="PBP2_Bug_TTT"/>
    <property type="match status" value="1"/>
</dbReference>
<feature type="signal peptide" evidence="2">
    <location>
        <begin position="1"/>
        <end position="24"/>
    </location>
</feature>